<comment type="caution">
    <text evidence="1">The sequence shown here is derived from an EMBL/GenBank/DDBJ whole genome shotgun (WGS) entry which is preliminary data.</text>
</comment>
<protein>
    <recommendedName>
        <fullName evidence="3">Short chain dehydrogenase</fullName>
    </recommendedName>
</protein>
<dbReference type="EMBL" id="AMGX01000008">
    <property type="protein sequence ID" value="EXJ71098.1"/>
    <property type="molecule type" value="Genomic_DNA"/>
</dbReference>
<dbReference type="RefSeq" id="XP_007744877.1">
    <property type="nucleotide sequence ID" value="XM_007746687.1"/>
</dbReference>
<dbReference type="OrthoDB" id="191139at2759"/>
<accession>W9WT30</accession>
<organism evidence="1 2">
    <name type="scientific">Cladophialophora psammophila CBS 110553</name>
    <dbReference type="NCBI Taxonomy" id="1182543"/>
    <lineage>
        <taxon>Eukaryota</taxon>
        <taxon>Fungi</taxon>
        <taxon>Dikarya</taxon>
        <taxon>Ascomycota</taxon>
        <taxon>Pezizomycotina</taxon>
        <taxon>Eurotiomycetes</taxon>
        <taxon>Chaetothyriomycetidae</taxon>
        <taxon>Chaetothyriales</taxon>
        <taxon>Herpotrichiellaceae</taxon>
        <taxon>Cladophialophora</taxon>
    </lineage>
</organism>
<dbReference type="HOGENOM" id="CLU_010194_44_4_1"/>
<reference evidence="1 2" key="1">
    <citation type="submission" date="2013-03" db="EMBL/GenBank/DDBJ databases">
        <title>The Genome Sequence of Cladophialophora psammophila CBS 110553.</title>
        <authorList>
            <consortium name="The Broad Institute Genomics Platform"/>
            <person name="Cuomo C."/>
            <person name="de Hoog S."/>
            <person name="Gorbushina A."/>
            <person name="Walker B."/>
            <person name="Young S.K."/>
            <person name="Zeng Q."/>
            <person name="Gargeya S."/>
            <person name="Fitzgerald M."/>
            <person name="Haas B."/>
            <person name="Abouelleil A."/>
            <person name="Allen A.W."/>
            <person name="Alvarado L."/>
            <person name="Arachchi H.M."/>
            <person name="Berlin A.M."/>
            <person name="Chapman S.B."/>
            <person name="Gainer-Dewar J."/>
            <person name="Goldberg J."/>
            <person name="Griggs A."/>
            <person name="Gujja S."/>
            <person name="Hansen M."/>
            <person name="Howarth C."/>
            <person name="Imamovic A."/>
            <person name="Ireland A."/>
            <person name="Larimer J."/>
            <person name="McCowan C."/>
            <person name="Murphy C."/>
            <person name="Pearson M."/>
            <person name="Poon T.W."/>
            <person name="Priest M."/>
            <person name="Roberts A."/>
            <person name="Saif S."/>
            <person name="Shea T."/>
            <person name="Sisk P."/>
            <person name="Sykes S."/>
            <person name="Wortman J."/>
            <person name="Nusbaum C."/>
            <person name="Birren B."/>
        </authorList>
    </citation>
    <scope>NUCLEOTIDE SEQUENCE [LARGE SCALE GENOMIC DNA]</scope>
    <source>
        <strain evidence="1 2">CBS 110553</strain>
    </source>
</reference>
<name>W9WT30_9EURO</name>
<evidence type="ECO:0000313" key="2">
    <source>
        <dbReference type="Proteomes" id="UP000019471"/>
    </source>
</evidence>
<sequence length="171" mass="19388">MYLSKFESSGLILPRLDNPARYSRFQQYMDTKMLLMMFVSRLAEQISPDDVLINVCNPGMTAGTGLGKDVKNPGFAARFFIPLFVKTVGRSVGAGASVYIHALITEGRKRHGSFISDWTIKPYPRLMYTQKGQSMRERLWQETMEELHFASDSGFADLFASGREKFVNNQN</sequence>
<dbReference type="AlphaFoldDB" id="W9WT30"/>
<keyword evidence="2" id="KW-1185">Reference proteome</keyword>
<evidence type="ECO:0000313" key="1">
    <source>
        <dbReference type="EMBL" id="EXJ71098.1"/>
    </source>
</evidence>
<dbReference type="STRING" id="1182543.W9WT30"/>
<gene>
    <name evidence="1" type="ORF">A1O5_06091</name>
</gene>
<dbReference type="GeneID" id="19190804"/>
<dbReference type="eggNOG" id="KOG1208">
    <property type="taxonomic scope" value="Eukaryota"/>
</dbReference>
<proteinExistence type="predicted"/>
<evidence type="ECO:0008006" key="3">
    <source>
        <dbReference type="Google" id="ProtNLM"/>
    </source>
</evidence>
<dbReference type="Proteomes" id="UP000019471">
    <property type="component" value="Unassembled WGS sequence"/>
</dbReference>
<dbReference type="Gene3D" id="3.40.50.720">
    <property type="entry name" value="NAD(P)-binding Rossmann-like Domain"/>
    <property type="match status" value="1"/>
</dbReference>